<reference evidence="3" key="1">
    <citation type="submission" date="2016-12" db="EMBL/GenBank/DDBJ databases">
        <authorList>
            <person name="Meng X."/>
        </authorList>
    </citation>
    <scope>NUCLEOTIDE SEQUENCE [LARGE SCALE GENOMIC DNA]</scope>
    <source>
        <strain evidence="3">DSM 20732</strain>
    </source>
</reference>
<evidence type="ECO:0000259" key="1">
    <source>
        <dbReference type="Pfam" id="PF16268"/>
    </source>
</evidence>
<evidence type="ECO:0000313" key="3">
    <source>
        <dbReference type="Proteomes" id="UP000185612"/>
    </source>
</evidence>
<proteinExistence type="predicted"/>
<dbReference type="Gene3D" id="3.30.428.10">
    <property type="entry name" value="HIT-like"/>
    <property type="match status" value="1"/>
</dbReference>
<name>A0A1Q5PUV9_9ACTO</name>
<dbReference type="Pfam" id="PF16268">
    <property type="entry name" value="DUF4921"/>
    <property type="match status" value="1"/>
</dbReference>
<sequence length="435" mass="48547">MAGLVPEPLTVMADGTVKQLNPFSGTEVWTVPGRAHRPLGQPPAQAAPLRSDAHTMTCAFCPGRLAETPPEKARITAGELLHHPSPTQALDPGADFRRIPNLFEIVSFDYWRRNYDYDLSPAAAHRLAEWAADPLGRRRIADLTRARTRASHTDAEWEALSEAERLDFARGFFGGCHDVIVARRHFVDGAETDSELASAGCLTPAEHADYITLTIDALRDIYATNRYVRYVQVFQNWLAPAGASFDHLHKQLVGIDERGASAEEEIRRVSAEPNMYNDWAINYAHRRNLVVAANEHAVAFAGFGHRFPSLEVYSRARATFPWEHSPAQRRGMSDLLHALHAAAGAHLPCNEEWHHQPPDAITPMPWRIVIKWRVSTLAGFEGGTKIYTNTIDPWALRDRVTAHLRDLRAADRLAPGIAIAEECVIPVNPLRYNAR</sequence>
<keyword evidence="3" id="KW-1185">Reference proteome</keyword>
<protein>
    <submittedName>
        <fullName evidence="2">DUF4921 domain-containing protein</fullName>
    </submittedName>
</protein>
<dbReference type="AlphaFoldDB" id="A0A1Q5PUV9"/>
<dbReference type="EMBL" id="MQVS01000007">
    <property type="protein sequence ID" value="OKL51371.1"/>
    <property type="molecule type" value="Genomic_DNA"/>
</dbReference>
<comment type="caution">
    <text evidence="2">The sequence shown here is derived from an EMBL/GenBank/DDBJ whole genome shotgun (WGS) entry which is preliminary data.</text>
</comment>
<dbReference type="InParanoid" id="A0A1Q5PUV9"/>
<dbReference type="PANTHER" id="PTHR42763">
    <property type="entry name" value="ADP-GLUCOSE PHOSPHORYLASE"/>
    <property type="match status" value="1"/>
</dbReference>
<dbReference type="Proteomes" id="UP000185612">
    <property type="component" value="Unassembled WGS sequence"/>
</dbReference>
<accession>A0A1Q5PUV9</accession>
<organism evidence="2 3">
    <name type="scientific">Buchananella hordeovulneris</name>
    <dbReference type="NCBI Taxonomy" id="52770"/>
    <lineage>
        <taxon>Bacteria</taxon>
        <taxon>Bacillati</taxon>
        <taxon>Actinomycetota</taxon>
        <taxon>Actinomycetes</taxon>
        <taxon>Actinomycetales</taxon>
        <taxon>Actinomycetaceae</taxon>
        <taxon>Buchananella</taxon>
    </lineage>
</organism>
<gene>
    <name evidence="2" type="ORF">BSZ40_07295</name>
</gene>
<evidence type="ECO:0000313" key="2">
    <source>
        <dbReference type="EMBL" id="OKL51371.1"/>
    </source>
</evidence>
<dbReference type="SUPFAM" id="SSF54197">
    <property type="entry name" value="HIT-like"/>
    <property type="match status" value="1"/>
</dbReference>
<dbReference type="InterPro" id="IPR053177">
    <property type="entry name" value="ADP-glucose_phosphorylase"/>
</dbReference>
<dbReference type="STRING" id="52770.BSZ40_07295"/>
<dbReference type="OrthoDB" id="9762211at2"/>
<dbReference type="PANTHER" id="PTHR42763:SF2">
    <property type="entry name" value="ADP-GLUCOSE PHOSPHORYLASE"/>
    <property type="match status" value="1"/>
</dbReference>
<feature type="domain" description="DUF4921" evidence="1">
    <location>
        <begin position="12"/>
        <end position="432"/>
    </location>
</feature>
<dbReference type="InterPro" id="IPR032576">
    <property type="entry name" value="DUF4921"/>
</dbReference>
<dbReference type="RefSeq" id="WP_073824717.1">
    <property type="nucleotide sequence ID" value="NZ_JAUNKL010000009.1"/>
</dbReference>
<dbReference type="InterPro" id="IPR036265">
    <property type="entry name" value="HIT-like_sf"/>
</dbReference>